<evidence type="ECO:0000313" key="2">
    <source>
        <dbReference type="Proteomes" id="UP001321473"/>
    </source>
</evidence>
<name>A0AAQ4EM11_AMBAM</name>
<protein>
    <submittedName>
        <fullName evidence="1">Uncharacterized protein</fullName>
    </submittedName>
</protein>
<proteinExistence type="predicted"/>
<organism evidence="1 2">
    <name type="scientific">Amblyomma americanum</name>
    <name type="common">Lone star tick</name>
    <dbReference type="NCBI Taxonomy" id="6943"/>
    <lineage>
        <taxon>Eukaryota</taxon>
        <taxon>Metazoa</taxon>
        <taxon>Ecdysozoa</taxon>
        <taxon>Arthropoda</taxon>
        <taxon>Chelicerata</taxon>
        <taxon>Arachnida</taxon>
        <taxon>Acari</taxon>
        <taxon>Parasitiformes</taxon>
        <taxon>Ixodida</taxon>
        <taxon>Ixodoidea</taxon>
        <taxon>Ixodidae</taxon>
        <taxon>Amblyomminae</taxon>
        <taxon>Amblyomma</taxon>
    </lineage>
</organism>
<accession>A0AAQ4EM11</accession>
<dbReference type="EMBL" id="JARKHS020013768">
    <property type="protein sequence ID" value="KAK8775750.1"/>
    <property type="molecule type" value="Genomic_DNA"/>
</dbReference>
<gene>
    <name evidence="1" type="ORF">V5799_030909</name>
</gene>
<dbReference type="AlphaFoldDB" id="A0AAQ4EM11"/>
<comment type="caution">
    <text evidence="1">The sequence shown here is derived from an EMBL/GenBank/DDBJ whole genome shotgun (WGS) entry which is preliminary data.</text>
</comment>
<evidence type="ECO:0000313" key="1">
    <source>
        <dbReference type="EMBL" id="KAK8775750.1"/>
    </source>
</evidence>
<keyword evidence="2" id="KW-1185">Reference proteome</keyword>
<reference evidence="1 2" key="1">
    <citation type="journal article" date="2023" name="Arcadia Sci">
        <title>De novo assembly of a long-read Amblyomma americanum tick genome.</title>
        <authorList>
            <person name="Chou S."/>
            <person name="Poskanzer K.E."/>
            <person name="Rollins M."/>
            <person name="Thuy-Boun P.S."/>
        </authorList>
    </citation>
    <scope>NUCLEOTIDE SEQUENCE [LARGE SCALE GENOMIC DNA]</scope>
    <source>
        <strain evidence="1">F_SG_1</strain>
        <tissue evidence="1">Salivary glands</tissue>
    </source>
</reference>
<sequence length="87" mass="10018">MQQARDTIESLLLKKQARSAFEDYDLFASYLKVLGDDITDIGQKLIEHGITLCGNFVIEDGLSDFEKKNFEHCANVFRLSSMKDWKK</sequence>
<dbReference type="Proteomes" id="UP001321473">
    <property type="component" value="Unassembled WGS sequence"/>
</dbReference>